<feature type="compositionally biased region" description="Basic and acidic residues" evidence="1">
    <location>
        <begin position="1"/>
        <end position="45"/>
    </location>
</feature>
<name>A0A6A6XRN0_9PLEO</name>
<feature type="region of interest" description="Disordered" evidence="1">
    <location>
        <begin position="1"/>
        <end position="107"/>
    </location>
</feature>
<protein>
    <submittedName>
        <fullName evidence="2">Uncharacterized protein</fullName>
    </submittedName>
</protein>
<evidence type="ECO:0000313" key="3">
    <source>
        <dbReference type="Proteomes" id="UP000799757"/>
    </source>
</evidence>
<keyword evidence="3" id="KW-1185">Reference proteome</keyword>
<sequence length="163" mass="18326">MPDQEVLLKPKPAENQSKKGMNEERSRGEKLKRAELEKGESEFQKSSKQPVRPSLLPLLLPIPQHTQTRKTIRPSSDSAGKEEKDGLQSSPLFTQKPRKFKTAKHQDETSTIIFRVHSRTTALNSKKRKIHATTLPMRTAAGTALRGKCKYQCPSAKRRAAQG</sequence>
<dbReference type="AlphaFoldDB" id="A0A6A6XRN0"/>
<proteinExistence type="predicted"/>
<dbReference type="EMBL" id="MU001768">
    <property type="protein sequence ID" value="KAF2799211.1"/>
    <property type="molecule type" value="Genomic_DNA"/>
</dbReference>
<accession>A0A6A6XRN0</accession>
<evidence type="ECO:0000256" key="1">
    <source>
        <dbReference type="SAM" id="MobiDB-lite"/>
    </source>
</evidence>
<reference evidence="2" key="1">
    <citation type="journal article" date="2020" name="Stud. Mycol.">
        <title>101 Dothideomycetes genomes: a test case for predicting lifestyles and emergence of pathogens.</title>
        <authorList>
            <person name="Haridas S."/>
            <person name="Albert R."/>
            <person name="Binder M."/>
            <person name="Bloem J."/>
            <person name="Labutti K."/>
            <person name="Salamov A."/>
            <person name="Andreopoulos B."/>
            <person name="Baker S."/>
            <person name="Barry K."/>
            <person name="Bills G."/>
            <person name="Bluhm B."/>
            <person name="Cannon C."/>
            <person name="Castanera R."/>
            <person name="Culley D."/>
            <person name="Daum C."/>
            <person name="Ezra D."/>
            <person name="Gonzalez J."/>
            <person name="Henrissat B."/>
            <person name="Kuo A."/>
            <person name="Liang C."/>
            <person name="Lipzen A."/>
            <person name="Lutzoni F."/>
            <person name="Magnuson J."/>
            <person name="Mondo S."/>
            <person name="Nolan M."/>
            <person name="Ohm R."/>
            <person name="Pangilinan J."/>
            <person name="Park H.-J."/>
            <person name="Ramirez L."/>
            <person name="Alfaro M."/>
            <person name="Sun H."/>
            <person name="Tritt A."/>
            <person name="Yoshinaga Y."/>
            <person name="Zwiers L.-H."/>
            <person name="Turgeon B."/>
            <person name="Goodwin S."/>
            <person name="Spatafora J."/>
            <person name="Crous P."/>
            <person name="Grigoriev I."/>
        </authorList>
    </citation>
    <scope>NUCLEOTIDE SEQUENCE</scope>
    <source>
        <strain evidence="2">CBS 109.77</strain>
    </source>
</reference>
<organism evidence="2 3">
    <name type="scientific">Melanomma pulvis-pyrius CBS 109.77</name>
    <dbReference type="NCBI Taxonomy" id="1314802"/>
    <lineage>
        <taxon>Eukaryota</taxon>
        <taxon>Fungi</taxon>
        <taxon>Dikarya</taxon>
        <taxon>Ascomycota</taxon>
        <taxon>Pezizomycotina</taxon>
        <taxon>Dothideomycetes</taxon>
        <taxon>Pleosporomycetidae</taxon>
        <taxon>Pleosporales</taxon>
        <taxon>Melanommataceae</taxon>
        <taxon>Melanomma</taxon>
    </lineage>
</organism>
<gene>
    <name evidence="2" type="ORF">K505DRAFT_413817</name>
</gene>
<dbReference type="Proteomes" id="UP000799757">
    <property type="component" value="Unassembled WGS sequence"/>
</dbReference>
<evidence type="ECO:0000313" key="2">
    <source>
        <dbReference type="EMBL" id="KAF2799211.1"/>
    </source>
</evidence>
<feature type="compositionally biased region" description="Low complexity" evidence="1">
    <location>
        <begin position="50"/>
        <end position="63"/>
    </location>
</feature>